<dbReference type="Pfam" id="PF13975">
    <property type="entry name" value="gag-asp_proteas"/>
    <property type="match status" value="1"/>
</dbReference>
<dbReference type="PROSITE" id="PS00141">
    <property type="entry name" value="ASP_PROTEASE"/>
    <property type="match status" value="1"/>
</dbReference>
<reference evidence="1 2" key="1">
    <citation type="submission" date="2015-01" db="EMBL/GenBank/DDBJ databases">
        <title>Genome of allotetraploid Gossypium barbadense reveals genomic plasticity and fiber elongation in cotton evolution.</title>
        <authorList>
            <person name="Chen X."/>
            <person name="Liu X."/>
            <person name="Zhao B."/>
            <person name="Zheng H."/>
            <person name="Hu Y."/>
            <person name="Lu G."/>
            <person name="Yang C."/>
            <person name="Chen J."/>
            <person name="Shan C."/>
            <person name="Zhang L."/>
            <person name="Zhou Y."/>
            <person name="Wang L."/>
            <person name="Guo W."/>
            <person name="Bai Y."/>
            <person name="Ruan J."/>
            <person name="Shangguan X."/>
            <person name="Mao Y."/>
            <person name="Jiang J."/>
            <person name="Zhu Y."/>
            <person name="Lei J."/>
            <person name="Kang H."/>
            <person name="Chen S."/>
            <person name="He X."/>
            <person name="Wang R."/>
            <person name="Wang Y."/>
            <person name="Chen J."/>
            <person name="Wang L."/>
            <person name="Yu S."/>
            <person name="Wang B."/>
            <person name="Wei J."/>
            <person name="Song S."/>
            <person name="Lu X."/>
            <person name="Gao Z."/>
            <person name="Gu W."/>
            <person name="Deng X."/>
            <person name="Ma D."/>
            <person name="Wang S."/>
            <person name="Liang W."/>
            <person name="Fang L."/>
            <person name="Cai C."/>
            <person name="Zhu X."/>
            <person name="Zhou B."/>
            <person name="Zhang Y."/>
            <person name="Chen Z."/>
            <person name="Xu S."/>
            <person name="Zhu R."/>
            <person name="Wang S."/>
            <person name="Zhang T."/>
            <person name="Zhao G."/>
        </authorList>
    </citation>
    <scope>NUCLEOTIDE SEQUENCE [LARGE SCALE GENOMIC DNA]</scope>
    <source>
        <strain evidence="2">cv. Xinhai21</strain>
        <tissue evidence="1">Leaf</tissue>
    </source>
</reference>
<dbReference type="Proteomes" id="UP000239757">
    <property type="component" value="Unassembled WGS sequence"/>
</dbReference>
<proteinExistence type="predicted"/>
<gene>
    <name evidence="1" type="ORF">GOBAR_AA05539</name>
</gene>
<sequence>MFVDINIVGRNGSALIDTGVSDLFISEKAAKKLGLSIKKSNRKIKTINSEEGPTVGVVREVELQISEWKGKEEFEVIQLDDYDYVLGLNFLDMIQTVLYPWADQIHIVTSPLSKIVVPVYRDMKVRTKVLSSIQLVEDVSYGRNIDLIERDVTKSYSEVQLTTSKAMKTKITDSICFKFKPICFNRRVELLITAVSTVVASARYVKATNWNLETEDDERENL</sequence>
<organism evidence="1 2">
    <name type="scientific">Gossypium barbadense</name>
    <name type="common">Sea Island cotton</name>
    <name type="synonym">Hibiscus barbadensis</name>
    <dbReference type="NCBI Taxonomy" id="3634"/>
    <lineage>
        <taxon>Eukaryota</taxon>
        <taxon>Viridiplantae</taxon>
        <taxon>Streptophyta</taxon>
        <taxon>Embryophyta</taxon>
        <taxon>Tracheophyta</taxon>
        <taxon>Spermatophyta</taxon>
        <taxon>Magnoliopsida</taxon>
        <taxon>eudicotyledons</taxon>
        <taxon>Gunneridae</taxon>
        <taxon>Pentapetalae</taxon>
        <taxon>rosids</taxon>
        <taxon>malvids</taxon>
        <taxon>Malvales</taxon>
        <taxon>Malvaceae</taxon>
        <taxon>Malvoideae</taxon>
        <taxon>Gossypium</taxon>
    </lineage>
</organism>
<protein>
    <recommendedName>
        <fullName evidence="3">Peptidase A2 domain-containing protein</fullName>
    </recommendedName>
</protein>
<dbReference type="GO" id="GO:0006508">
    <property type="term" value="P:proteolysis"/>
    <property type="evidence" value="ECO:0007669"/>
    <property type="project" value="InterPro"/>
</dbReference>
<dbReference type="EMBL" id="KZ663195">
    <property type="protein sequence ID" value="PPS15060.1"/>
    <property type="molecule type" value="Genomic_DNA"/>
</dbReference>
<name>A0A2P5YHJ1_GOSBA</name>
<accession>A0A2P5YHJ1</accession>
<dbReference type="InterPro" id="IPR021109">
    <property type="entry name" value="Peptidase_aspartic_dom_sf"/>
</dbReference>
<evidence type="ECO:0008006" key="3">
    <source>
        <dbReference type="Google" id="ProtNLM"/>
    </source>
</evidence>
<dbReference type="PANTHER" id="PTHR12917">
    <property type="entry name" value="ASPARTYL PROTEASE DDI-RELATED"/>
    <property type="match status" value="1"/>
</dbReference>
<dbReference type="SUPFAM" id="SSF50630">
    <property type="entry name" value="Acid proteases"/>
    <property type="match status" value="1"/>
</dbReference>
<dbReference type="GO" id="GO:0004190">
    <property type="term" value="F:aspartic-type endopeptidase activity"/>
    <property type="evidence" value="ECO:0007669"/>
    <property type="project" value="InterPro"/>
</dbReference>
<dbReference type="CDD" id="cd00303">
    <property type="entry name" value="retropepsin_like"/>
    <property type="match status" value="1"/>
</dbReference>
<dbReference type="AlphaFoldDB" id="A0A2P5YHJ1"/>
<dbReference type="InterPro" id="IPR001969">
    <property type="entry name" value="Aspartic_peptidase_AS"/>
</dbReference>
<evidence type="ECO:0000313" key="2">
    <source>
        <dbReference type="Proteomes" id="UP000239757"/>
    </source>
</evidence>
<evidence type="ECO:0000313" key="1">
    <source>
        <dbReference type="EMBL" id="PPS15060.1"/>
    </source>
</evidence>
<dbReference type="OrthoDB" id="1001751at2759"/>
<dbReference type="PANTHER" id="PTHR12917:SF18">
    <property type="entry name" value="DNA DAMAGE-INDUCIBLE PROTEIN 1-LIKE"/>
    <property type="match status" value="1"/>
</dbReference>
<dbReference type="Gene3D" id="2.40.70.10">
    <property type="entry name" value="Acid Proteases"/>
    <property type="match status" value="1"/>
</dbReference>